<evidence type="ECO:0000313" key="3">
    <source>
        <dbReference type="Proteomes" id="UP000630718"/>
    </source>
</evidence>
<feature type="compositionally biased region" description="Basic and acidic residues" evidence="1">
    <location>
        <begin position="16"/>
        <end position="29"/>
    </location>
</feature>
<protein>
    <submittedName>
        <fullName evidence="2">Uncharacterized protein</fullName>
    </submittedName>
</protein>
<keyword evidence="3" id="KW-1185">Reference proteome</keyword>
<name>A0A919A336_9ACTN</name>
<dbReference type="RefSeq" id="WP_190202440.1">
    <property type="nucleotide sequence ID" value="NZ_BNBI01000001.1"/>
</dbReference>
<sequence length="270" mass="29266">MQEQQQYPYGRPVPPKKTDSRPQEQDDKGMLRLNPLLMPLDELPRNLFMKGREGAVWHYSVVEAEREVHGVKQTVPVAMLGSEEILTVLTEEELNGLLANMQDAARRQAQANPDEQVAVPTMEDLKKGIDKLGHPTIAAAFAPNGETRVGDAMISGEVRVFPSENRIVLNDKSGRYMSEKVRPGLDPQEAAQWGENVRKLFSAQLPGVKVEFEQIKTLRPPENAAIAQSANAMLPPAGQGAATGVPQAGPASSAHLGGAAAPTTNKAARR</sequence>
<comment type="caution">
    <text evidence="2">The sequence shown here is derived from an EMBL/GenBank/DDBJ whole genome shotgun (WGS) entry which is preliminary data.</text>
</comment>
<reference evidence="2" key="2">
    <citation type="submission" date="2020-09" db="EMBL/GenBank/DDBJ databases">
        <authorList>
            <person name="Sun Q."/>
            <person name="Ohkuma M."/>
        </authorList>
    </citation>
    <scope>NUCLEOTIDE SEQUENCE</scope>
    <source>
        <strain evidence="2">JCM 4477</strain>
    </source>
</reference>
<evidence type="ECO:0000256" key="1">
    <source>
        <dbReference type="SAM" id="MobiDB-lite"/>
    </source>
</evidence>
<evidence type="ECO:0000313" key="2">
    <source>
        <dbReference type="EMBL" id="GHE85227.1"/>
    </source>
</evidence>
<reference evidence="2" key="1">
    <citation type="journal article" date="2014" name="Int. J. Syst. Evol. Microbiol.">
        <title>Complete genome sequence of Corynebacterium casei LMG S-19264T (=DSM 44701T), isolated from a smear-ripened cheese.</title>
        <authorList>
            <consortium name="US DOE Joint Genome Institute (JGI-PGF)"/>
            <person name="Walter F."/>
            <person name="Albersmeier A."/>
            <person name="Kalinowski J."/>
            <person name="Ruckert C."/>
        </authorList>
    </citation>
    <scope>NUCLEOTIDE SEQUENCE</scope>
    <source>
        <strain evidence="2">JCM 4477</strain>
    </source>
</reference>
<organism evidence="2 3">
    <name type="scientific">Streptomyces fumanus</name>
    <dbReference type="NCBI Taxonomy" id="67302"/>
    <lineage>
        <taxon>Bacteria</taxon>
        <taxon>Bacillati</taxon>
        <taxon>Actinomycetota</taxon>
        <taxon>Actinomycetes</taxon>
        <taxon>Kitasatosporales</taxon>
        <taxon>Streptomycetaceae</taxon>
        <taxon>Streptomyces</taxon>
    </lineage>
</organism>
<dbReference type="Proteomes" id="UP000630718">
    <property type="component" value="Unassembled WGS sequence"/>
</dbReference>
<gene>
    <name evidence="2" type="ORF">GCM10018772_05540</name>
</gene>
<feature type="region of interest" description="Disordered" evidence="1">
    <location>
        <begin position="235"/>
        <end position="270"/>
    </location>
</feature>
<feature type="region of interest" description="Disordered" evidence="1">
    <location>
        <begin position="1"/>
        <end position="29"/>
    </location>
</feature>
<dbReference type="AlphaFoldDB" id="A0A919A336"/>
<dbReference type="EMBL" id="BNBI01000001">
    <property type="protein sequence ID" value="GHE85227.1"/>
    <property type="molecule type" value="Genomic_DNA"/>
</dbReference>
<proteinExistence type="predicted"/>
<accession>A0A919A336</accession>